<dbReference type="EMBL" id="CAJVPU010006378">
    <property type="protein sequence ID" value="CAG8560422.1"/>
    <property type="molecule type" value="Genomic_DNA"/>
</dbReference>
<organism evidence="1 2">
    <name type="scientific">Dentiscutata heterogama</name>
    <dbReference type="NCBI Taxonomy" id="1316150"/>
    <lineage>
        <taxon>Eukaryota</taxon>
        <taxon>Fungi</taxon>
        <taxon>Fungi incertae sedis</taxon>
        <taxon>Mucoromycota</taxon>
        <taxon>Glomeromycotina</taxon>
        <taxon>Glomeromycetes</taxon>
        <taxon>Diversisporales</taxon>
        <taxon>Gigasporaceae</taxon>
        <taxon>Dentiscutata</taxon>
    </lineage>
</organism>
<dbReference type="Proteomes" id="UP000789702">
    <property type="component" value="Unassembled WGS sequence"/>
</dbReference>
<proteinExistence type="predicted"/>
<name>A0ACA9LYW7_9GLOM</name>
<sequence>MIIWVNQASSAGMVLSDELVKLKGHEFSNRLGIPENDLKSHSAPEILAFSNNITNNRDQRPEDNILGSEDENGENFISETRGRTRRSTRGSIRERTREELVEDHEQI</sequence>
<keyword evidence="2" id="KW-1185">Reference proteome</keyword>
<evidence type="ECO:0000313" key="1">
    <source>
        <dbReference type="EMBL" id="CAG8560422.1"/>
    </source>
</evidence>
<reference evidence="1" key="1">
    <citation type="submission" date="2021-06" db="EMBL/GenBank/DDBJ databases">
        <authorList>
            <person name="Kallberg Y."/>
            <person name="Tangrot J."/>
            <person name="Rosling A."/>
        </authorList>
    </citation>
    <scope>NUCLEOTIDE SEQUENCE</scope>
    <source>
        <strain evidence="1">IL203A</strain>
    </source>
</reference>
<accession>A0ACA9LYW7</accession>
<comment type="caution">
    <text evidence="1">The sequence shown here is derived from an EMBL/GenBank/DDBJ whole genome shotgun (WGS) entry which is preliminary data.</text>
</comment>
<evidence type="ECO:0000313" key="2">
    <source>
        <dbReference type="Proteomes" id="UP000789702"/>
    </source>
</evidence>
<gene>
    <name evidence="1" type="ORF">DHETER_LOCUS5620</name>
</gene>
<protein>
    <submittedName>
        <fullName evidence="1">10555_t:CDS:1</fullName>
    </submittedName>
</protein>